<dbReference type="Proteomes" id="UP000324832">
    <property type="component" value="Unassembled WGS sequence"/>
</dbReference>
<evidence type="ECO:0000313" key="1">
    <source>
        <dbReference type="EMBL" id="VVC87034.1"/>
    </source>
</evidence>
<protein>
    <submittedName>
        <fullName evidence="1">Uncharacterized protein</fullName>
    </submittedName>
</protein>
<dbReference type="AlphaFoldDB" id="A0A5E4PPV6"/>
<sequence>MSTPNTKVNSLARAIIEVITQQLNENFSNLTTDQEKRVFMRVLSGEIVKKYNTFSEEMKMKPLSKLGKKLGLIDINRSSRKICEDLKTIDFVQEKKDYITKKGDRKQKGVMLDTLLNLYKRFVEKAHIKISYPMFCNLQPFWIVQPRCDCVHFDFTLKSLYNSKIISVSNYMDLLNQVCCNRFYKPFISEDPDCCNDADISKKAAILGCTEGIRTFSGTLKVHQVTVL</sequence>
<evidence type="ECO:0000313" key="2">
    <source>
        <dbReference type="Proteomes" id="UP000324832"/>
    </source>
</evidence>
<dbReference type="EMBL" id="FZQP02000061">
    <property type="protein sequence ID" value="VVC87034.1"/>
    <property type="molecule type" value="Genomic_DNA"/>
</dbReference>
<gene>
    <name evidence="1" type="ORF">LSINAPIS_LOCUS745</name>
</gene>
<reference evidence="1 2" key="1">
    <citation type="submission" date="2017-07" db="EMBL/GenBank/DDBJ databases">
        <authorList>
            <person name="Talla V."/>
            <person name="Backstrom N."/>
        </authorList>
    </citation>
    <scope>NUCLEOTIDE SEQUENCE [LARGE SCALE GENOMIC DNA]</scope>
</reference>
<accession>A0A5E4PPV6</accession>
<organism evidence="1 2">
    <name type="scientific">Leptidea sinapis</name>
    <dbReference type="NCBI Taxonomy" id="189913"/>
    <lineage>
        <taxon>Eukaryota</taxon>
        <taxon>Metazoa</taxon>
        <taxon>Ecdysozoa</taxon>
        <taxon>Arthropoda</taxon>
        <taxon>Hexapoda</taxon>
        <taxon>Insecta</taxon>
        <taxon>Pterygota</taxon>
        <taxon>Neoptera</taxon>
        <taxon>Endopterygota</taxon>
        <taxon>Lepidoptera</taxon>
        <taxon>Glossata</taxon>
        <taxon>Ditrysia</taxon>
        <taxon>Papilionoidea</taxon>
        <taxon>Pieridae</taxon>
        <taxon>Dismorphiinae</taxon>
        <taxon>Leptidea</taxon>
    </lineage>
</organism>
<keyword evidence="2" id="KW-1185">Reference proteome</keyword>
<proteinExistence type="predicted"/>
<name>A0A5E4PPV6_9NEOP</name>